<proteinExistence type="predicted"/>
<dbReference type="EMBL" id="JBHSLU010000146">
    <property type="protein sequence ID" value="MFC5509067.1"/>
    <property type="molecule type" value="Genomic_DNA"/>
</dbReference>
<gene>
    <name evidence="1" type="ORF">ACFPN9_27955</name>
</gene>
<accession>A0ABW0PB42</accession>
<evidence type="ECO:0000313" key="1">
    <source>
        <dbReference type="EMBL" id="MFC5509067.1"/>
    </source>
</evidence>
<dbReference type="InterPro" id="IPR007948">
    <property type="entry name" value="DUF736"/>
</dbReference>
<name>A0ABW0PB42_9HYPH</name>
<protein>
    <submittedName>
        <fullName evidence="1">DUF736 domain-containing protein</fullName>
    </submittedName>
</protein>
<evidence type="ECO:0000313" key="2">
    <source>
        <dbReference type="Proteomes" id="UP001596060"/>
    </source>
</evidence>
<dbReference type="RefSeq" id="WP_377817957.1">
    <property type="nucleotide sequence ID" value="NZ_JBHSLU010000146.1"/>
</dbReference>
<dbReference type="Pfam" id="PF05284">
    <property type="entry name" value="DUF736"/>
    <property type="match status" value="1"/>
</dbReference>
<organism evidence="1 2">
    <name type="scientific">Bosea massiliensis</name>
    <dbReference type="NCBI Taxonomy" id="151419"/>
    <lineage>
        <taxon>Bacteria</taxon>
        <taxon>Pseudomonadati</taxon>
        <taxon>Pseudomonadota</taxon>
        <taxon>Alphaproteobacteria</taxon>
        <taxon>Hyphomicrobiales</taxon>
        <taxon>Boseaceae</taxon>
        <taxon>Bosea</taxon>
    </lineage>
</organism>
<keyword evidence="2" id="KW-1185">Reference proteome</keyword>
<dbReference type="Proteomes" id="UP001596060">
    <property type="component" value="Unassembled WGS sequence"/>
</dbReference>
<comment type="caution">
    <text evidence="1">The sequence shown here is derived from an EMBL/GenBank/DDBJ whole genome shotgun (WGS) entry which is preliminary data.</text>
</comment>
<reference evidence="2" key="1">
    <citation type="journal article" date="2019" name="Int. J. Syst. Evol. Microbiol.">
        <title>The Global Catalogue of Microorganisms (GCM) 10K type strain sequencing project: providing services to taxonomists for standard genome sequencing and annotation.</title>
        <authorList>
            <consortium name="The Broad Institute Genomics Platform"/>
            <consortium name="The Broad Institute Genome Sequencing Center for Infectious Disease"/>
            <person name="Wu L."/>
            <person name="Ma J."/>
        </authorList>
    </citation>
    <scope>NUCLEOTIDE SEQUENCE [LARGE SCALE GENOMIC DNA]</scope>
    <source>
        <strain evidence="2">CCUG 43117</strain>
    </source>
</reference>
<sequence>MATIGSFKKDENGGFTGAINTLTLTSKVRFVRSEGTSDNGPSHRIFAGKTEIGAAWAKTSREGKPYLSAKVDDPSFPAAIYATLIEDTETAGAFSLIWSRRTAE</sequence>